<organism evidence="7 8">
    <name type="scientific">Zingiber officinale</name>
    <name type="common">Ginger</name>
    <name type="synonym">Amomum zingiber</name>
    <dbReference type="NCBI Taxonomy" id="94328"/>
    <lineage>
        <taxon>Eukaryota</taxon>
        <taxon>Viridiplantae</taxon>
        <taxon>Streptophyta</taxon>
        <taxon>Embryophyta</taxon>
        <taxon>Tracheophyta</taxon>
        <taxon>Spermatophyta</taxon>
        <taxon>Magnoliopsida</taxon>
        <taxon>Liliopsida</taxon>
        <taxon>Zingiberales</taxon>
        <taxon>Zingiberaceae</taxon>
        <taxon>Zingiber</taxon>
    </lineage>
</organism>
<reference evidence="7 8" key="1">
    <citation type="submission" date="2020-08" db="EMBL/GenBank/DDBJ databases">
        <title>Plant Genome Project.</title>
        <authorList>
            <person name="Zhang R.-G."/>
        </authorList>
    </citation>
    <scope>NUCLEOTIDE SEQUENCE [LARGE SCALE GENOMIC DNA]</scope>
    <source>
        <tissue evidence="7">Rhizome</tissue>
    </source>
</reference>
<dbReference type="EMBL" id="JACMSC010000004">
    <property type="protein sequence ID" value="KAG6524269.1"/>
    <property type="molecule type" value="Genomic_DNA"/>
</dbReference>
<evidence type="ECO:0000256" key="2">
    <source>
        <dbReference type="ARBA" id="ARBA00008371"/>
    </source>
</evidence>
<dbReference type="PANTHER" id="PTHR23185:SF0">
    <property type="entry name" value="PROTEIN VIRILIZER HOMOLOG"/>
    <property type="match status" value="1"/>
</dbReference>
<comment type="caution">
    <text evidence="7">The sequence shown here is derived from an EMBL/GenBank/DDBJ whole genome shotgun (WGS) entry which is preliminary data.</text>
</comment>
<name>A0A8J5HSV1_ZINOF</name>
<dbReference type="GO" id="GO:0005634">
    <property type="term" value="C:nucleus"/>
    <property type="evidence" value="ECO:0007669"/>
    <property type="project" value="UniProtKB-SubCell"/>
</dbReference>
<evidence type="ECO:0000313" key="7">
    <source>
        <dbReference type="EMBL" id="KAG6524269.1"/>
    </source>
</evidence>
<keyword evidence="4" id="KW-0508">mRNA splicing</keyword>
<evidence type="ECO:0000259" key="6">
    <source>
        <dbReference type="Pfam" id="PF15912"/>
    </source>
</evidence>
<gene>
    <name evidence="7" type="ORF">ZIOFF_014175</name>
</gene>
<dbReference type="GO" id="GO:0036396">
    <property type="term" value="C:RNA N6-methyladenosine methyltransferase complex"/>
    <property type="evidence" value="ECO:0007669"/>
    <property type="project" value="TreeGrafter"/>
</dbReference>
<evidence type="ECO:0000313" key="8">
    <source>
        <dbReference type="Proteomes" id="UP000734854"/>
    </source>
</evidence>
<sequence>MIFFFQAQDMGRSEPCILFAQSFVHSQLDEYVDEVILSMQVIFAEPVVITACEFVEQNASPSAPNVSLIGATSPPSFALEIFVHCEGESRFRRLCQPFLYSHSSSNVLEVEAIVTNHLVVRGSYRSLTLIVYGNTAEDLGQFNIGFDMDNSLANVVCSPSEGKLEDLPPALHSNKLLFVEPTASLKFMSLPFTKFKVSPHLKQFLLLAVKLSEVPDVENQLSEIVGNVVSAVLSCVRNMSSTSTFYWDQNMELGITDYKRDSEKLNDAVPQASKELLELGRFKGVFTDNWSPDDIAGSETAEALISDLLIGMFNKFDTFKSTLNAELQLVSQNKQMILLLGLALLFCCWRKGCFHFVNSGGMETIVHLLDCKMQNSPAVVLMLLGVVECATRHGIGCEGFLGWWPRGNESYPDGNSNGYSILLRLLLGKQRHDVASLASYILHRLRVYEVAARYESVVLSLLDNPSRDHVMVAEGIELLVAASSHLKQIAKLINLYEPIEDPSPATFAQKLSILGLPEGFLSYKATIDGITTSKYTFARWDVDLCLLSLLEERGFFPLSAALLSSPVLRSSNDKQADVFMEITTSVEYALLNFLFHRSGSLFLFLFHFGFICHSNGLCFLLAHREATELLVLSLQDVEETTKKECMTLRQAAVFLSKGFICHPQEVAMITELHLKVGIAIDLLLATDPHSDELLWILWELCAISRSDSGRQALLVLCHFPEVVSVLLDTLRSYTELEPTVKRNETSPLSLAIFHSAAEIFEIIVTDSSASSLSSWIGHAVELHKALHFSSHGTNRKDAPTRLLEWIDAGVVYHKNGAIGLLRYAAVLASGGDAHLSSSSILVSDTIDVENVIGDLTNNSDAQIVDNLLGKLVSDKYFDGVTLCNSSIVQLTTTFRILAFISDDPVVAASLFEEGAVTLVYVVLVNCKSMVERLSNSYDYLVDDGAEYNTTTDILLDRSHDQSLIDLMIPSLLLLINLLKKLQVSTLITLNMQQQTILILRKKINSSGNHFYFMDAKDQYRNKKLMNALLQLHREVSLKLAACAADLSFPYPSSTVGFSAVCHLLTSSLACWPVFGWTPGLFHCILESVQATSSLALGPKDACSIFCLLGDLFPDEDIWLWKNEMPPLSALRTLSIGTLLGPQAEKDINWHLHPEHTSVLLIRLTPQLDRVGQIVLHFAFSALLVIQDMLRVFIIRIACQKEECAVVLLRPIFSWLDSHIDETSSSEMDTFKVYQLLHFISSLLEHPHAKLLLLKMQALRIMGKVLLRCCNIFKTEGKLSLDSRVPSKNISMLTWSFPVLKSLSLVFTSQSPVKQSPSLEREVDSIINEESFFIVHQILVLLQVLPVGRELLSCLLTFMAIVSCCQGRSALASVVFDKQKRDEGTSDGNMYVANDWRSSPFLSCLIKLAQSLDAKEGSEAVVVDILCSLSLSALHLTAQDDK</sequence>
<dbReference type="InterPro" id="IPR031801">
    <property type="entry name" value="VIR_N"/>
</dbReference>
<evidence type="ECO:0000256" key="5">
    <source>
        <dbReference type="ARBA" id="ARBA00023242"/>
    </source>
</evidence>
<keyword evidence="8" id="KW-1185">Reference proteome</keyword>
<dbReference type="InterPro" id="IPR026736">
    <property type="entry name" value="Virilizer"/>
</dbReference>
<dbReference type="GO" id="GO:0003723">
    <property type="term" value="F:RNA binding"/>
    <property type="evidence" value="ECO:0007669"/>
    <property type="project" value="TreeGrafter"/>
</dbReference>
<comment type="subcellular location">
    <subcellularLocation>
        <location evidence="1">Nucleus</location>
    </subcellularLocation>
</comment>
<dbReference type="GO" id="GO:0008380">
    <property type="term" value="P:RNA splicing"/>
    <property type="evidence" value="ECO:0007669"/>
    <property type="project" value="UniProtKB-KW"/>
</dbReference>
<dbReference type="Proteomes" id="UP000734854">
    <property type="component" value="Unassembled WGS sequence"/>
</dbReference>
<comment type="similarity">
    <text evidence="2">Belongs to the vir family.</text>
</comment>
<keyword evidence="5" id="KW-0539">Nucleus</keyword>
<proteinExistence type="inferred from homology"/>
<keyword evidence="3" id="KW-0507">mRNA processing</keyword>
<dbReference type="GO" id="GO:0006397">
    <property type="term" value="P:mRNA processing"/>
    <property type="evidence" value="ECO:0007669"/>
    <property type="project" value="UniProtKB-KW"/>
</dbReference>
<accession>A0A8J5HSV1</accession>
<feature type="domain" description="Virilizer N-terminal" evidence="6">
    <location>
        <begin position="17"/>
        <end position="136"/>
    </location>
</feature>
<evidence type="ECO:0000256" key="3">
    <source>
        <dbReference type="ARBA" id="ARBA00022664"/>
    </source>
</evidence>
<protein>
    <recommendedName>
        <fullName evidence="6">Virilizer N-terminal domain-containing protein</fullName>
    </recommendedName>
</protein>
<dbReference type="Pfam" id="PF15912">
    <property type="entry name" value="VIR_N"/>
    <property type="match status" value="1"/>
</dbReference>
<evidence type="ECO:0000256" key="4">
    <source>
        <dbReference type="ARBA" id="ARBA00023187"/>
    </source>
</evidence>
<dbReference type="PANTHER" id="PTHR23185">
    <property type="entry name" value="PROTEIN VIRILIZER HOMOLOG"/>
    <property type="match status" value="1"/>
</dbReference>
<evidence type="ECO:0000256" key="1">
    <source>
        <dbReference type="ARBA" id="ARBA00004123"/>
    </source>
</evidence>